<comment type="function">
    <text evidence="12">Putative RNA polymerase II subunit B1 C-terminal domain (CTD) phosphatase involved in RNA polymerase II transcription regulation.</text>
</comment>
<dbReference type="InterPro" id="IPR038534">
    <property type="entry name" value="Rtr1/RPAP2_sf"/>
</dbReference>
<keyword evidence="15" id="KW-1185">Reference proteome</keyword>
<evidence type="ECO:0000256" key="11">
    <source>
        <dbReference type="PROSITE-ProRule" id="PRU00812"/>
    </source>
</evidence>
<evidence type="ECO:0000256" key="10">
    <source>
        <dbReference type="ARBA" id="ARBA00048336"/>
    </source>
</evidence>
<evidence type="ECO:0000256" key="3">
    <source>
        <dbReference type="ARBA" id="ARBA00022723"/>
    </source>
</evidence>
<evidence type="ECO:0000313" key="14">
    <source>
        <dbReference type="EMBL" id="VVT53691.1"/>
    </source>
</evidence>
<keyword evidence="7 12" id="KW-0904">Protein phosphatase</keyword>
<gene>
    <name evidence="14" type="ORF">SAPINGB_P003701</name>
</gene>
<dbReference type="RefSeq" id="XP_031854308.1">
    <property type="nucleotide sequence ID" value="XM_031998417.1"/>
</dbReference>
<dbReference type="Pfam" id="PF04181">
    <property type="entry name" value="RPAP2_Rtr1"/>
    <property type="match status" value="1"/>
</dbReference>
<comment type="similarity">
    <text evidence="2 11 12">Belongs to the RPAP2 family.</text>
</comment>
<accession>A0A5E8BRJ6</accession>
<keyword evidence="3 12" id="KW-0479">Metal-binding</keyword>
<dbReference type="GO" id="GO:0008420">
    <property type="term" value="F:RNA polymerase II CTD heptapeptide repeat phosphatase activity"/>
    <property type="evidence" value="ECO:0007669"/>
    <property type="project" value="UniProtKB-UniRule"/>
</dbReference>
<comment type="catalytic activity">
    <reaction evidence="10 12">
        <text>O-phospho-L-threonyl-[protein] + H2O = L-threonyl-[protein] + phosphate</text>
        <dbReference type="Rhea" id="RHEA:47004"/>
        <dbReference type="Rhea" id="RHEA-COMP:11060"/>
        <dbReference type="Rhea" id="RHEA-COMP:11605"/>
        <dbReference type="ChEBI" id="CHEBI:15377"/>
        <dbReference type="ChEBI" id="CHEBI:30013"/>
        <dbReference type="ChEBI" id="CHEBI:43474"/>
        <dbReference type="ChEBI" id="CHEBI:61977"/>
        <dbReference type="EC" id="3.1.3.16"/>
    </reaction>
</comment>
<evidence type="ECO:0000256" key="5">
    <source>
        <dbReference type="ARBA" id="ARBA00022801"/>
    </source>
</evidence>
<protein>
    <recommendedName>
        <fullName evidence="12">RNA polymerase II subunit B1 CTD phosphatase RPAP2 homolog</fullName>
        <ecNumber evidence="12">3.1.3.16</ecNumber>
    </recommendedName>
</protein>
<evidence type="ECO:0000256" key="12">
    <source>
        <dbReference type="RuleBase" id="RU367080"/>
    </source>
</evidence>
<evidence type="ECO:0000256" key="1">
    <source>
        <dbReference type="ARBA" id="ARBA00004123"/>
    </source>
</evidence>
<evidence type="ECO:0000256" key="4">
    <source>
        <dbReference type="ARBA" id="ARBA00022771"/>
    </source>
</evidence>
<keyword evidence="6 12" id="KW-0862">Zinc</keyword>
<name>A0A5E8BRJ6_9ASCO</name>
<feature type="domain" description="RTR1-type" evidence="13">
    <location>
        <begin position="82"/>
        <end position="165"/>
    </location>
</feature>
<evidence type="ECO:0000256" key="9">
    <source>
        <dbReference type="ARBA" id="ARBA00047761"/>
    </source>
</evidence>
<sequence>MNSNTFQIPINPTTGQYDVLPFGVSLEDYMADGTNSYYIKAFTKVISPYFRPGTLSRSECDRIAMGLLSMLVDTVDLYFLKFSARFLTPEDFEEVITERNIVHTCGYPLCAQVPKNANGQYKIEYKYKGFKIMHPYLTKYCSREHAHAAMFFQKQLSQEPIFLRSDITFLPYGKSTYESHVASLEELQYLATTHGMSLHQAAQYFAVNAIKAARDTAQESTTNEQKQTAEDEELAKLADKLSFTSINERNPNETNMDDLAGIDEELIGNPNVIEGYVTKN</sequence>
<evidence type="ECO:0000256" key="7">
    <source>
        <dbReference type="ARBA" id="ARBA00022912"/>
    </source>
</evidence>
<keyword evidence="5 12" id="KW-0378">Hydrolase</keyword>
<dbReference type="GO" id="GO:0008270">
    <property type="term" value="F:zinc ion binding"/>
    <property type="evidence" value="ECO:0007669"/>
    <property type="project" value="UniProtKB-KW"/>
</dbReference>
<proteinExistence type="inferred from homology"/>
<keyword evidence="8 12" id="KW-0539">Nucleus</keyword>
<reference evidence="14 15" key="1">
    <citation type="submission" date="2019-09" db="EMBL/GenBank/DDBJ databases">
        <authorList>
            <person name="Brejova B."/>
        </authorList>
    </citation>
    <scope>NUCLEOTIDE SEQUENCE [LARGE SCALE GENOMIC DNA]</scope>
</reference>
<organism evidence="14 15">
    <name type="scientific">Magnusiomyces paraingens</name>
    <dbReference type="NCBI Taxonomy" id="2606893"/>
    <lineage>
        <taxon>Eukaryota</taxon>
        <taxon>Fungi</taxon>
        <taxon>Dikarya</taxon>
        <taxon>Ascomycota</taxon>
        <taxon>Saccharomycotina</taxon>
        <taxon>Dipodascomycetes</taxon>
        <taxon>Dipodascales</taxon>
        <taxon>Dipodascaceae</taxon>
        <taxon>Magnusiomyces</taxon>
    </lineage>
</organism>
<dbReference type="GeneID" id="43582517"/>
<dbReference type="InterPro" id="IPR039693">
    <property type="entry name" value="Rtr1/RPAP2"/>
</dbReference>
<dbReference type="InterPro" id="IPR007308">
    <property type="entry name" value="Rtr1/RPAP2_dom"/>
</dbReference>
<dbReference type="PROSITE" id="PS51479">
    <property type="entry name" value="ZF_RTR1"/>
    <property type="match status" value="1"/>
</dbReference>
<dbReference type="GO" id="GO:0005737">
    <property type="term" value="C:cytoplasm"/>
    <property type="evidence" value="ECO:0007669"/>
    <property type="project" value="TreeGrafter"/>
</dbReference>
<dbReference type="Gene3D" id="1.25.40.820">
    <property type="match status" value="1"/>
</dbReference>
<dbReference type="PANTHER" id="PTHR14732">
    <property type="entry name" value="RNA POLYMERASE II SUBUNIT B1 CTD PHOSPHATASE RPAP2-RELATED"/>
    <property type="match status" value="1"/>
</dbReference>
<dbReference type="GO" id="GO:0043175">
    <property type="term" value="F:RNA polymerase core enzyme binding"/>
    <property type="evidence" value="ECO:0007669"/>
    <property type="project" value="UniProtKB-UniRule"/>
</dbReference>
<evidence type="ECO:0000256" key="8">
    <source>
        <dbReference type="ARBA" id="ARBA00023242"/>
    </source>
</evidence>
<dbReference type="EMBL" id="CABVLU010000003">
    <property type="protein sequence ID" value="VVT53691.1"/>
    <property type="molecule type" value="Genomic_DNA"/>
</dbReference>
<dbReference type="OrthoDB" id="2590500at2759"/>
<evidence type="ECO:0000313" key="15">
    <source>
        <dbReference type="Proteomes" id="UP000398389"/>
    </source>
</evidence>
<evidence type="ECO:0000256" key="6">
    <source>
        <dbReference type="ARBA" id="ARBA00022833"/>
    </source>
</evidence>
<dbReference type="PANTHER" id="PTHR14732:SF0">
    <property type="entry name" value="RNA POLYMERASE II SUBUNIT B1 CTD PHOSPHATASE RPAP2-RELATED"/>
    <property type="match status" value="1"/>
</dbReference>
<evidence type="ECO:0000259" key="13">
    <source>
        <dbReference type="PROSITE" id="PS51479"/>
    </source>
</evidence>
<keyword evidence="4 12" id="KW-0863">Zinc-finger</keyword>
<dbReference type="AlphaFoldDB" id="A0A5E8BRJ6"/>
<dbReference type="GO" id="GO:0005634">
    <property type="term" value="C:nucleus"/>
    <property type="evidence" value="ECO:0007669"/>
    <property type="project" value="UniProtKB-SubCell"/>
</dbReference>
<dbReference type="EC" id="3.1.3.16" evidence="12"/>
<comment type="catalytic activity">
    <reaction evidence="9 12">
        <text>O-phospho-L-seryl-[protein] + H2O = L-seryl-[protein] + phosphate</text>
        <dbReference type="Rhea" id="RHEA:20629"/>
        <dbReference type="Rhea" id="RHEA-COMP:9863"/>
        <dbReference type="Rhea" id="RHEA-COMP:11604"/>
        <dbReference type="ChEBI" id="CHEBI:15377"/>
        <dbReference type="ChEBI" id="CHEBI:29999"/>
        <dbReference type="ChEBI" id="CHEBI:43474"/>
        <dbReference type="ChEBI" id="CHEBI:83421"/>
        <dbReference type="EC" id="3.1.3.16"/>
    </reaction>
</comment>
<dbReference type="Proteomes" id="UP000398389">
    <property type="component" value="Unassembled WGS sequence"/>
</dbReference>
<evidence type="ECO:0000256" key="2">
    <source>
        <dbReference type="ARBA" id="ARBA00005676"/>
    </source>
</evidence>
<comment type="subcellular location">
    <subcellularLocation>
        <location evidence="1 12">Nucleus</location>
    </subcellularLocation>
</comment>